<gene>
    <name evidence="2" type="ORF">GMD59_01090</name>
</gene>
<name>A0A6L6LMP3_9FIRM</name>
<reference evidence="2 3" key="1">
    <citation type="journal article" date="2019" name="Nat. Med.">
        <title>A library of human gut bacterial isolates paired with longitudinal multiomics data enables mechanistic microbiome research.</title>
        <authorList>
            <person name="Poyet M."/>
            <person name="Groussin M."/>
            <person name="Gibbons S.M."/>
            <person name="Avila-Pacheco J."/>
            <person name="Jiang X."/>
            <person name="Kearney S.M."/>
            <person name="Perrotta A.R."/>
            <person name="Berdy B."/>
            <person name="Zhao S."/>
            <person name="Lieberman T.D."/>
            <person name="Swanson P.K."/>
            <person name="Smith M."/>
            <person name="Roesemann S."/>
            <person name="Alexander J.E."/>
            <person name="Rich S.A."/>
            <person name="Livny J."/>
            <person name="Vlamakis H."/>
            <person name="Clish C."/>
            <person name="Bullock K."/>
            <person name="Deik A."/>
            <person name="Scott J."/>
            <person name="Pierce K.A."/>
            <person name="Xavier R.J."/>
            <person name="Alm E.J."/>
        </authorList>
    </citation>
    <scope>NUCLEOTIDE SEQUENCE [LARGE SCALE GENOMIC DNA]</scope>
    <source>
        <strain evidence="2 3">BIOML-A4</strain>
    </source>
</reference>
<dbReference type="CDD" id="cd15482">
    <property type="entry name" value="Sialidase_non-viral"/>
    <property type="match status" value="1"/>
</dbReference>
<feature type="domain" description="Sialidase" evidence="1">
    <location>
        <begin position="35"/>
        <end position="317"/>
    </location>
</feature>
<dbReference type="PANTHER" id="PTHR43752:SF2">
    <property type="entry name" value="BNR_ASP-BOX REPEAT FAMILY PROTEIN"/>
    <property type="match status" value="1"/>
</dbReference>
<accession>A0A6L6LMP3</accession>
<dbReference type="Proteomes" id="UP000472755">
    <property type="component" value="Unassembled WGS sequence"/>
</dbReference>
<proteinExistence type="predicted"/>
<sequence>MDAKAAFRFPAALILRAQPRFEYAREPLLRRMPNGDLLCVFLSGGHTEPDNQNFVIAVRSQDDGISWSEPQVLFRHGERAVWATELFCEGNTVCLFVMTYYAPSRYRELILYRSFSYDDGKTWTQPQSLPNGLLSGSVRQGVALNSGRWVFPFYWQECLDGWDWTVSAVPNGGIDPRWPFRCGALISDDRGKSFDLRGYLTADVPLWENNVCEYAPGKLVMLMRAEYTGRLYRSFSDDDGQTWSPAQATDIPNPASKITLLKIEDKTVLIHNPTASTAFCDWRKRTPLSLWVSLDGTRTWSKKVDLCEMGESFFYPHGFWDPAARQIYLACENGQEHYLLKIPGEVL</sequence>
<dbReference type="RefSeq" id="WP_172725851.1">
    <property type="nucleotide sequence ID" value="NZ_WMZN01000001.1"/>
</dbReference>
<protein>
    <recommendedName>
        <fullName evidence="1">Sialidase domain-containing protein</fullName>
    </recommendedName>
</protein>
<dbReference type="AlphaFoldDB" id="A0A6L6LMP3"/>
<dbReference type="PANTHER" id="PTHR43752">
    <property type="entry name" value="BNR/ASP-BOX REPEAT FAMILY PROTEIN"/>
    <property type="match status" value="1"/>
</dbReference>
<evidence type="ECO:0000313" key="2">
    <source>
        <dbReference type="EMBL" id="MTS25877.1"/>
    </source>
</evidence>
<dbReference type="InterPro" id="IPR036278">
    <property type="entry name" value="Sialidase_sf"/>
</dbReference>
<dbReference type="EMBL" id="WMZU01000001">
    <property type="protein sequence ID" value="MTS25877.1"/>
    <property type="molecule type" value="Genomic_DNA"/>
</dbReference>
<evidence type="ECO:0000313" key="3">
    <source>
        <dbReference type="Proteomes" id="UP000472755"/>
    </source>
</evidence>
<comment type="caution">
    <text evidence="2">The sequence shown here is derived from an EMBL/GenBank/DDBJ whole genome shotgun (WGS) entry which is preliminary data.</text>
</comment>
<dbReference type="SUPFAM" id="SSF50939">
    <property type="entry name" value="Sialidases"/>
    <property type="match status" value="1"/>
</dbReference>
<dbReference type="Pfam" id="PF13088">
    <property type="entry name" value="BNR_2"/>
    <property type="match status" value="1"/>
</dbReference>
<organism evidence="2 3">
    <name type="scientific">Ruthenibacterium lactatiformans</name>
    <dbReference type="NCBI Taxonomy" id="1550024"/>
    <lineage>
        <taxon>Bacteria</taxon>
        <taxon>Bacillati</taxon>
        <taxon>Bacillota</taxon>
        <taxon>Clostridia</taxon>
        <taxon>Eubacteriales</taxon>
        <taxon>Oscillospiraceae</taxon>
        <taxon>Ruthenibacterium</taxon>
    </lineage>
</organism>
<dbReference type="InterPro" id="IPR011040">
    <property type="entry name" value="Sialidase"/>
</dbReference>
<dbReference type="Gene3D" id="2.120.10.10">
    <property type="match status" value="1"/>
</dbReference>
<evidence type="ECO:0000259" key="1">
    <source>
        <dbReference type="Pfam" id="PF13088"/>
    </source>
</evidence>